<proteinExistence type="predicted"/>
<sequence>MSTENNTKIEDSIYDISTLLSLCTAESLLYYETKKLQEKSLLTEQLITNVDSKLKKRKQAEILYYSIQRVKESIRLKKEKINLAKKLVFGKKSALDLKQKKLQEITQRYQQDPIKIGESRILLSQNKVILDNTIELLSKKRTELASDLFFVLDIQQEPENNNWTICGLSLDLLYSNKALFQENSAAMGYVVCLIHWVSIYTNTELMFPVWPRSSEPLIYSRVAKRLYKSLVFPLYYTHNAEKPKYEYGAKLLQADVYQIFMNLGIEEYNPRLILANLHKVFIALDI</sequence>
<dbReference type="PANTHER" id="PTHR15157:SF5">
    <property type="entry name" value="UV RADIATION RESISTANCE-ASSOCIATED GENE PROTEIN"/>
    <property type="match status" value="1"/>
</dbReference>
<dbReference type="Proteomes" id="UP000245699">
    <property type="component" value="Unassembled WGS sequence"/>
</dbReference>
<dbReference type="EMBL" id="MBFT01000337">
    <property type="protein sequence ID" value="PVU93046.1"/>
    <property type="molecule type" value="Genomic_DNA"/>
</dbReference>
<gene>
    <name evidence="2" type="ORF">BB559_003458</name>
</gene>
<name>A0A2T9YL28_9FUNG</name>
<evidence type="ECO:0000256" key="1">
    <source>
        <dbReference type="ARBA" id="ARBA00023054"/>
    </source>
</evidence>
<dbReference type="GO" id="GO:0035493">
    <property type="term" value="P:SNARE complex assembly"/>
    <property type="evidence" value="ECO:0007669"/>
    <property type="project" value="TreeGrafter"/>
</dbReference>
<comment type="caution">
    <text evidence="2">The sequence shown here is derived from an EMBL/GenBank/DDBJ whole genome shotgun (WGS) entry which is preliminary data.</text>
</comment>
<dbReference type="STRING" id="61424.A0A2T9YL28"/>
<dbReference type="GO" id="GO:0005768">
    <property type="term" value="C:endosome"/>
    <property type="evidence" value="ECO:0007669"/>
    <property type="project" value="TreeGrafter"/>
</dbReference>
<dbReference type="GO" id="GO:0000323">
    <property type="term" value="C:lytic vacuole"/>
    <property type="evidence" value="ECO:0007669"/>
    <property type="project" value="TreeGrafter"/>
</dbReference>
<evidence type="ECO:0000313" key="3">
    <source>
        <dbReference type="Proteomes" id="UP000245699"/>
    </source>
</evidence>
<dbReference type="PANTHER" id="PTHR15157">
    <property type="entry name" value="UV RADIATION RESISTANCE-ASSOCIATED GENE PROTEIN"/>
    <property type="match status" value="1"/>
</dbReference>
<protein>
    <submittedName>
        <fullName evidence="2">Uncharacterized protein</fullName>
    </submittedName>
</protein>
<evidence type="ECO:0000313" key="2">
    <source>
        <dbReference type="EMBL" id="PVU93046.1"/>
    </source>
</evidence>
<dbReference type="GO" id="GO:0000149">
    <property type="term" value="F:SNARE binding"/>
    <property type="evidence" value="ECO:0007669"/>
    <property type="project" value="TreeGrafter"/>
</dbReference>
<dbReference type="OrthoDB" id="5595869at2759"/>
<accession>A0A2T9YL28</accession>
<reference evidence="2 3" key="1">
    <citation type="journal article" date="2018" name="MBio">
        <title>Comparative Genomics Reveals the Core Gene Toolbox for the Fungus-Insect Symbiosis.</title>
        <authorList>
            <person name="Wang Y."/>
            <person name="Stata M."/>
            <person name="Wang W."/>
            <person name="Stajich J.E."/>
            <person name="White M.M."/>
            <person name="Moncalvo J.M."/>
        </authorList>
    </citation>
    <scope>NUCLEOTIDE SEQUENCE [LARGE SCALE GENOMIC DNA]</scope>
    <source>
        <strain evidence="2 3">AUS-77-4</strain>
    </source>
</reference>
<organism evidence="2 3">
    <name type="scientific">Furculomyces boomerangus</name>
    <dbReference type="NCBI Taxonomy" id="61424"/>
    <lineage>
        <taxon>Eukaryota</taxon>
        <taxon>Fungi</taxon>
        <taxon>Fungi incertae sedis</taxon>
        <taxon>Zoopagomycota</taxon>
        <taxon>Kickxellomycotina</taxon>
        <taxon>Harpellomycetes</taxon>
        <taxon>Harpellales</taxon>
        <taxon>Harpellaceae</taxon>
        <taxon>Furculomyces</taxon>
    </lineage>
</organism>
<dbReference type="AlphaFoldDB" id="A0A2T9YL28"/>
<keyword evidence="3" id="KW-1185">Reference proteome</keyword>
<keyword evidence="1" id="KW-0175">Coiled coil</keyword>